<proteinExistence type="inferred from homology"/>
<dbReference type="Gene3D" id="1.10.10.10">
    <property type="entry name" value="Winged helix-like DNA-binding domain superfamily/Winged helix DNA-binding domain"/>
    <property type="match status" value="1"/>
</dbReference>
<dbReference type="EMBL" id="HBIX01005568">
    <property type="protein sequence ID" value="CAE0711678.1"/>
    <property type="molecule type" value="Transcribed_RNA"/>
</dbReference>
<dbReference type="GO" id="GO:0005634">
    <property type="term" value="C:nucleus"/>
    <property type="evidence" value="ECO:0007669"/>
    <property type="project" value="UniProtKB-SubCell"/>
</dbReference>
<protein>
    <recommendedName>
        <fullName evidence="6">HSF-type DNA-binding domain-containing protein</fullName>
    </recommendedName>
</protein>
<keyword evidence="2" id="KW-0238">DNA-binding</keyword>
<dbReference type="Pfam" id="PF00447">
    <property type="entry name" value="HSF_DNA-bind"/>
    <property type="match status" value="1"/>
</dbReference>
<dbReference type="AlphaFoldDB" id="A0A6U9WPU9"/>
<dbReference type="InterPro" id="IPR036388">
    <property type="entry name" value="WH-like_DNA-bd_sf"/>
</dbReference>
<evidence type="ECO:0000256" key="3">
    <source>
        <dbReference type="ARBA" id="ARBA00023242"/>
    </source>
</evidence>
<evidence type="ECO:0000313" key="8">
    <source>
        <dbReference type="EMBL" id="CAE0711678.1"/>
    </source>
</evidence>
<dbReference type="GO" id="GO:0043565">
    <property type="term" value="F:sequence-specific DNA binding"/>
    <property type="evidence" value="ECO:0007669"/>
    <property type="project" value="InterPro"/>
</dbReference>
<accession>A0A6U9WPU9</accession>
<feature type="compositionally biased region" description="Basic and acidic residues" evidence="5">
    <location>
        <begin position="119"/>
        <end position="128"/>
    </location>
</feature>
<comment type="subcellular location">
    <subcellularLocation>
        <location evidence="1">Nucleus</location>
    </subcellularLocation>
</comment>
<sequence>METSCEWNGRVQNMVRGSGCDGVLNTLKGYKDQSPSVTTSMEVNGNPRRNECNEPESSRNWMERFMGKTSIGPTTTSTIISHLNDYHRYGALAGTDGRKDIKWNAINKVTPPSGALKSPWEEQARESLSKNNPQRKYPGGPPPLLLSGSNPAFTSTISRSSLKTTTAQDSLLSSPAKKGVPHVYHDYSNIPDAIGVVRKKTGGVTQPFPEKLHTMLDDDGDPSVVSWLPHGRAFLVRKPAEFTTQIMPKYFRQTKLTSFQRQARSFVISFFYPPTSYCSLGDIDFLSHSSHVVISTALSVTNNIVESLWISKTNTRCRCWSILSRVVLERTPSIVLKNATAEN</sequence>
<gene>
    <name evidence="7" type="ORF">PAUS00366_LOCUS4429</name>
    <name evidence="8" type="ORF">PAUS00366_LOCUS4430</name>
</gene>
<keyword evidence="3" id="KW-0539">Nucleus</keyword>
<dbReference type="PANTHER" id="PTHR10015:SF206">
    <property type="entry name" value="HSF-TYPE DNA-BINDING DOMAIN-CONTAINING PROTEIN"/>
    <property type="match status" value="1"/>
</dbReference>
<reference evidence="7" key="1">
    <citation type="submission" date="2021-01" db="EMBL/GenBank/DDBJ databases">
        <authorList>
            <person name="Corre E."/>
            <person name="Pelletier E."/>
            <person name="Niang G."/>
            <person name="Scheremetjew M."/>
            <person name="Finn R."/>
            <person name="Kale V."/>
            <person name="Holt S."/>
            <person name="Cochrane G."/>
            <person name="Meng A."/>
            <person name="Brown T."/>
            <person name="Cohen L."/>
        </authorList>
    </citation>
    <scope>NUCLEOTIDE SEQUENCE</scope>
    <source>
        <strain evidence="7">10249 10 AB</strain>
    </source>
</reference>
<dbReference type="PANTHER" id="PTHR10015">
    <property type="entry name" value="HEAT SHOCK TRANSCRIPTION FACTOR"/>
    <property type="match status" value="1"/>
</dbReference>
<dbReference type="GO" id="GO:0003700">
    <property type="term" value="F:DNA-binding transcription factor activity"/>
    <property type="evidence" value="ECO:0007669"/>
    <property type="project" value="InterPro"/>
</dbReference>
<evidence type="ECO:0000256" key="5">
    <source>
        <dbReference type="SAM" id="MobiDB-lite"/>
    </source>
</evidence>
<dbReference type="SUPFAM" id="SSF46785">
    <property type="entry name" value="Winged helix' DNA-binding domain"/>
    <property type="match status" value="1"/>
</dbReference>
<name>A0A6U9WPU9_9STRA</name>
<evidence type="ECO:0000256" key="4">
    <source>
        <dbReference type="RuleBase" id="RU004020"/>
    </source>
</evidence>
<dbReference type="InterPro" id="IPR036390">
    <property type="entry name" value="WH_DNA-bd_sf"/>
</dbReference>
<dbReference type="EMBL" id="HBIX01005567">
    <property type="protein sequence ID" value="CAE0711677.1"/>
    <property type="molecule type" value="Transcribed_RNA"/>
</dbReference>
<organism evidence="7">
    <name type="scientific">Pseudo-nitzschia australis</name>
    <dbReference type="NCBI Taxonomy" id="44445"/>
    <lineage>
        <taxon>Eukaryota</taxon>
        <taxon>Sar</taxon>
        <taxon>Stramenopiles</taxon>
        <taxon>Ochrophyta</taxon>
        <taxon>Bacillariophyta</taxon>
        <taxon>Bacillariophyceae</taxon>
        <taxon>Bacillariophycidae</taxon>
        <taxon>Bacillariales</taxon>
        <taxon>Bacillariaceae</taxon>
        <taxon>Pseudo-nitzschia</taxon>
    </lineage>
</organism>
<comment type="similarity">
    <text evidence="4">Belongs to the HSF family.</text>
</comment>
<feature type="domain" description="HSF-type DNA-binding" evidence="6">
    <location>
        <begin position="204"/>
        <end position="291"/>
    </location>
</feature>
<feature type="region of interest" description="Disordered" evidence="5">
    <location>
        <begin position="111"/>
        <end position="151"/>
    </location>
</feature>
<dbReference type="SMART" id="SM00415">
    <property type="entry name" value="HSF"/>
    <property type="match status" value="1"/>
</dbReference>
<dbReference type="InterPro" id="IPR000232">
    <property type="entry name" value="HSF_DNA-bd"/>
</dbReference>
<evidence type="ECO:0000256" key="1">
    <source>
        <dbReference type="ARBA" id="ARBA00004123"/>
    </source>
</evidence>
<evidence type="ECO:0000256" key="2">
    <source>
        <dbReference type="ARBA" id="ARBA00023125"/>
    </source>
</evidence>
<feature type="region of interest" description="Disordered" evidence="5">
    <location>
        <begin position="35"/>
        <end position="57"/>
    </location>
</feature>
<evidence type="ECO:0000313" key="7">
    <source>
        <dbReference type="EMBL" id="CAE0711677.1"/>
    </source>
</evidence>
<evidence type="ECO:0000259" key="6">
    <source>
        <dbReference type="SMART" id="SM00415"/>
    </source>
</evidence>